<dbReference type="InterPro" id="IPR017871">
    <property type="entry name" value="ABC_transporter-like_CS"/>
</dbReference>
<evidence type="ECO:0000256" key="3">
    <source>
        <dbReference type="ARBA" id="ARBA00022840"/>
    </source>
</evidence>
<gene>
    <name evidence="5" type="ORF">EBB54_03940</name>
</gene>
<dbReference type="PANTHER" id="PTHR42939">
    <property type="entry name" value="ABC TRANSPORTER ATP-BINDING PROTEIN ALBC-RELATED"/>
    <property type="match status" value="1"/>
</dbReference>
<dbReference type="InterPro" id="IPR051782">
    <property type="entry name" value="ABC_Transporter_VariousFunc"/>
</dbReference>
<proteinExistence type="predicted"/>
<dbReference type="PROSITE" id="PS50893">
    <property type="entry name" value="ABC_TRANSPORTER_2"/>
    <property type="match status" value="1"/>
</dbReference>
<comment type="caution">
    <text evidence="5">The sequence shown here is derived from an EMBL/GenBank/DDBJ whole genome shotgun (WGS) entry which is preliminary data.</text>
</comment>
<dbReference type="PANTHER" id="PTHR42939:SF1">
    <property type="entry name" value="ABC TRANSPORTER ATP-BINDING PROTEIN ALBC-RELATED"/>
    <property type="match status" value="1"/>
</dbReference>
<protein>
    <submittedName>
        <fullName evidence="5">ABC transporter ATP-binding protein</fullName>
    </submittedName>
</protein>
<evidence type="ECO:0000256" key="1">
    <source>
        <dbReference type="ARBA" id="ARBA00022448"/>
    </source>
</evidence>
<evidence type="ECO:0000313" key="5">
    <source>
        <dbReference type="EMBL" id="RRK35179.1"/>
    </source>
</evidence>
<keyword evidence="2" id="KW-0547">Nucleotide-binding</keyword>
<accession>A0A3R8LKA0</accession>
<dbReference type="GO" id="GO:0016887">
    <property type="term" value="F:ATP hydrolysis activity"/>
    <property type="evidence" value="ECO:0007669"/>
    <property type="project" value="InterPro"/>
</dbReference>
<dbReference type="InterPro" id="IPR027417">
    <property type="entry name" value="P-loop_NTPase"/>
</dbReference>
<reference evidence="5" key="1">
    <citation type="submission" date="2018-10" db="EMBL/GenBank/DDBJ databases">
        <title>Schaedlerella arabinophila gen. nov. sp. nov., isolated from the mouse intestinal tract and comparative analysis with the genome of the closely related altered Schaedler flora strain ASF502.</title>
        <authorList>
            <person name="Miyake S."/>
            <person name="Soh M."/>
            <person name="Seedorf H."/>
        </authorList>
    </citation>
    <scope>NUCLEOTIDE SEQUENCE [LARGE SCALE GENOMIC DNA]</scope>
    <source>
        <strain evidence="5">DSM 106076</strain>
    </source>
</reference>
<keyword evidence="6" id="KW-1185">Reference proteome</keyword>
<dbReference type="GO" id="GO:0005524">
    <property type="term" value="F:ATP binding"/>
    <property type="evidence" value="ECO:0007669"/>
    <property type="project" value="UniProtKB-KW"/>
</dbReference>
<dbReference type="InterPro" id="IPR003439">
    <property type="entry name" value="ABC_transporter-like_ATP-bd"/>
</dbReference>
<name>A0A3R8LKA0_9FIRM</name>
<dbReference type="Gene3D" id="3.40.50.300">
    <property type="entry name" value="P-loop containing nucleotide triphosphate hydrolases"/>
    <property type="match status" value="1"/>
</dbReference>
<sequence>MKLIINNLTKSYGLNTVLDGINFEFESGKIYGLVGKNGVGKTTFFHCLNGMTQKNGGDALLAMDDHCAQPLSPGNVGFIESTPVLPEFLTGREFIQFLIDIQENPETFSIDGLFDLVDLSREDQEKLLKTYSHGMKNKIQFLTLFICNSPVLFLDEPLTSLDVVAASDIKKIILKMKKDHIIIFSTHILQLAADLCDDLVILHDKKLTLLDNNMLRDKNFEEKLINLLKDGEHDEICESCF</sequence>
<dbReference type="InterPro" id="IPR003593">
    <property type="entry name" value="AAA+_ATPase"/>
</dbReference>
<evidence type="ECO:0000259" key="4">
    <source>
        <dbReference type="PROSITE" id="PS50893"/>
    </source>
</evidence>
<evidence type="ECO:0000256" key="2">
    <source>
        <dbReference type="ARBA" id="ARBA00022741"/>
    </source>
</evidence>
<dbReference type="SMART" id="SM00382">
    <property type="entry name" value="AAA"/>
    <property type="match status" value="1"/>
</dbReference>
<evidence type="ECO:0000313" key="6">
    <source>
        <dbReference type="Proteomes" id="UP000274920"/>
    </source>
</evidence>
<organism evidence="5 6">
    <name type="scientific">Schaedlerella arabinosiphila</name>
    <dbReference type="NCBI Taxonomy" id="2044587"/>
    <lineage>
        <taxon>Bacteria</taxon>
        <taxon>Bacillati</taxon>
        <taxon>Bacillota</taxon>
        <taxon>Clostridia</taxon>
        <taxon>Lachnospirales</taxon>
        <taxon>Lachnospiraceae</taxon>
        <taxon>Schaedlerella</taxon>
    </lineage>
</organism>
<dbReference type="EMBL" id="RHJS01000002">
    <property type="protein sequence ID" value="RRK35179.1"/>
    <property type="molecule type" value="Genomic_DNA"/>
</dbReference>
<dbReference type="Proteomes" id="UP000274920">
    <property type="component" value="Unassembled WGS sequence"/>
</dbReference>
<dbReference type="SUPFAM" id="SSF52540">
    <property type="entry name" value="P-loop containing nucleoside triphosphate hydrolases"/>
    <property type="match status" value="1"/>
</dbReference>
<feature type="domain" description="ABC transporter" evidence="4">
    <location>
        <begin position="3"/>
        <end position="229"/>
    </location>
</feature>
<dbReference type="AlphaFoldDB" id="A0A3R8LKA0"/>
<keyword evidence="1" id="KW-0813">Transport</keyword>
<dbReference type="Pfam" id="PF00005">
    <property type="entry name" value="ABC_tran"/>
    <property type="match status" value="1"/>
</dbReference>
<dbReference type="PROSITE" id="PS00211">
    <property type="entry name" value="ABC_TRANSPORTER_1"/>
    <property type="match status" value="1"/>
</dbReference>
<keyword evidence="3 5" id="KW-0067">ATP-binding</keyword>